<dbReference type="EMBL" id="JAGEOJ010000026">
    <property type="protein sequence ID" value="MBO2454405.1"/>
    <property type="molecule type" value="Genomic_DNA"/>
</dbReference>
<dbReference type="Proteomes" id="UP000669179">
    <property type="component" value="Unassembled WGS sequence"/>
</dbReference>
<protein>
    <submittedName>
        <fullName evidence="2">Uncharacterized protein</fullName>
    </submittedName>
</protein>
<reference evidence="2" key="1">
    <citation type="submission" date="2021-03" db="EMBL/GenBank/DDBJ databases">
        <authorList>
            <person name="Kanchanasin P."/>
            <person name="Saeng-In P."/>
            <person name="Phongsopitanun W."/>
            <person name="Yuki M."/>
            <person name="Kudo T."/>
            <person name="Ohkuma M."/>
            <person name="Tanasupawat S."/>
        </authorList>
    </citation>
    <scope>NUCLEOTIDE SEQUENCE</scope>
    <source>
        <strain evidence="2">GKU 128</strain>
    </source>
</reference>
<keyword evidence="3" id="KW-1185">Reference proteome</keyword>
<proteinExistence type="predicted"/>
<comment type="caution">
    <text evidence="2">The sequence shown here is derived from an EMBL/GenBank/DDBJ whole genome shotgun (WGS) entry which is preliminary data.</text>
</comment>
<dbReference type="RefSeq" id="WP_208262614.1">
    <property type="nucleotide sequence ID" value="NZ_JAGEOJ010000026.1"/>
</dbReference>
<accession>A0A939TFI4</accession>
<evidence type="ECO:0000313" key="2">
    <source>
        <dbReference type="EMBL" id="MBO2454405.1"/>
    </source>
</evidence>
<keyword evidence="1" id="KW-0175">Coiled coil</keyword>
<organism evidence="2 3">
    <name type="scientific">Actinomadura barringtoniae</name>
    <dbReference type="NCBI Taxonomy" id="1427535"/>
    <lineage>
        <taxon>Bacteria</taxon>
        <taxon>Bacillati</taxon>
        <taxon>Actinomycetota</taxon>
        <taxon>Actinomycetes</taxon>
        <taxon>Streptosporangiales</taxon>
        <taxon>Thermomonosporaceae</taxon>
        <taxon>Actinomadura</taxon>
    </lineage>
</organism>
<evidence type="ECO:0000313" key="3">
    <source>
        <dbReference type="Proteomes" id="UP000669179"/>
    </source>
</evidence>
<feature type="coiled-coil region" evidence="1">
    <location>
        <begin position="75"/>
        <end position="198"/>
    </location>
</feature>
<name>A0A939TFI4_9ACTN</name>
<feature type="coiled-coil region" evidence="1">
    <location>
        <begin position="259"/>
        <end position="286"/>
    </location>
</feature>
<evidence type="ECO:0000256" key="1">
    <source>
        <dbReference type="SAM" id="Coils"/>
    </source>
</evidence>
<sequence>MTGENLFGTMRRGVEDLIDAAGAVPSDDDGAAAYAFVTDLADALRRLPELLALVPPLADVAALGGTRRKSLEQWHEELQAREAEVAERLAEVERLRPIISELRRRVDEREQLEAKLTELRRLRSLSDSLETLREQHALMQERRTELEEVAADERRLDGAVRELHRLTSAELSDLQESLAEAVAETARLEQETKGLRTQIAAERTKAVAEREEAARLDVEHAEVRADAERRLPSLSLHRQAERALVEGLARGSLRKASGLRHAQRVIDEVEERLRRLDVALKDALQIHDDAHEQARKDVPLTGGA</sequence>
<gene>
    <name evidence="2" type="ORF">J4573_45470</name>
</gene>
<dbReference type="AlphaFoldDB" id="A0A939TFI4"/>